<keyword evidence="1" id="KW-1133">Transmembrane helix</keyword>
<evidence type="ECO:0000313" key="2">
    <source>
        <dbReference type="EMBL" id="MBP1920833.1"/>
    </source>
</evidence>
<comment type="caution">
    <text evidence="2">The sequence shown here is derived from an EMBL/GenBank/DDBJ whole genome shotgun (WGS) entry which is preliminary data.</text>
</comment>
<dbReference type="Gene3D" id="1.20.1260.100">
    <property type="entry name" value="TspO/MBR protein"/>
    <property type="match status" value="1"/>
</dbReference>
<dbReference type="InterPro" id="IPR038330">
    <property type="entry name" value="TspO/MBR-related_sf"/>
</dbReference>
<dbReference type="PANTHER" id="PTHR33802:SF2">
    <property type="entry name" value="EF-HAND DOMAIN-CONTAINING PROTEIN"/>
    <property type="match status" value="1"/>
</dbReference>
<dbReference type="PANTHER" id="PTHR33802">
    <property type="entry name" value="SI:CH211-161H7.5-RELATED"/>
    <property type="match status" value="1"/>
</dbReference>
<sequence length="267" mass="29597">MDRTKKAWINGLFFAVTLVINTLGAIGLINGLSQKEISDMYVTLITPSPSTFSIWSVIYTLLLVSILVMIFKKDDPYYSRAIDEITPLFRLSSILNIAWIVVFSYVQIELSAIFILGFVVTLALITQKLVKIHEKKRWLLPLSFGLYSGWLFIATVVNIASALVKLKWNGFGIAEDVLAIGMLVIAVLLAIIVLMKLRNASFTVPIAWAYFGINKFLNAPEGFMGEFPLLETVALAGSAVLIGAAAIQLYRNNFSLLPADSKNIWSK</sequence>
<keyword evidence="3" id="KW-1185">Reference proteome</keyword>
<proteinExistence type="predicted"/>
<feature type="transmembrane region" description="Helical" evidence="1">
    <location>
        <begin position="52"/>
        <end position="71"/>
    </location>
</feature>
<accession>A0ABS4G8F3</accession>
<dbReference type="RefSeq" id="WP_209460987.1">
    <property type="nucleotide sequence ID" value="NZ_JAGGKC010000043.1"/>
</dbReference>
<name>A0ABS4G8F3_9CLOT</name>
<evidence type="ECO:0008006" key="4">
    <source>
        <dbReference type="Google" id="ProtNLM"/>
    </source>
</evidence>
<feature type="transmembrane region" description="Helical" evidence="1">
    <location>
        <begin position="142"/>
        <end position="164"/>
    </location>
</feature>
<protein>
    <recommendedName>
        <fullName evidence="4">Tryptophan-rich sensory protein</fullName>
    </recommendedName>
</protein>
<organism evidence="2 3">
    <name type="scientific">Youngiibacter multivorans</name>
    <dbReference type="NCBI Taxonomy" id="937251"/>
    <lineage>
        <taxon>Bacteria</taxon>
        <taxon>Bacillati</taxon>
        <taxon>Bacillota</taxon>
        <taxon>Clostridia</taxon>
        <taxon>Eubacteriales</taxon>
        <taxon>Clostridiaceae</taxon>
        <taxon>Youngiibacter</taxon>
    </lineage>
</organism>
<evidence type="ECO:0000313" key="3">
    <source>
        <dbReference type="Proteomes" id="UP001519271"/>
    </source>
</evidence>
<evidence type="ECO:0000256" key="1">
    <source>
        <dbReference type="SAM" id="Phobius"/>
    </source>
</evidence>
<feature type="transmembrane region" description="Helical" evidence="1">
    <location>
        <begin position="229"/>
        <end position="250"/>
    </location>
</feature>
<reference evidence="2 3" key="1">
    <citation type="submission" date="2021-03" db="EMBL/GenBank/DDBJ databases">
        <title>Genomic Encyclopedia of Type Strains, Phase IV (KMG-IV): sequencing the most valuable type-strain genomes for metagenomic binning, comparative biology and taxonomic classification.</title>
        <authorList>
            <person name="Goeker M."/>
        </authorList>
    </citation>
    <scope>NUCLEOTIDE SEQUENCE [LARGE SCALE GENOMIC DNA]</scope>
    <source>
        <strain evidence="2 3">DSM 6139</strain>
    </source>
</reference>
<feature type="transmembrane region" description="Helical" evidence="1">
    <location>
        <begin position="12"/>
        <end position="32"/>
    </location>
</feature>
<dbReference type="Proteomes" id="UP001519271">
    <property type="component" value="Unassembled WGS sequence"/>
</dbReference>
<feature type="transmembrane region" description="Helical" evidence="1">
    <location>
        <begin position="170"/>
        <end position="193"/>
    </location>
</feature>
<dbReference type="EMBL" id="JAGGKC010000043">
    <property type="protein sequence ID" value="MBP1920833.1"/>
    <property type="molecule type" value="Genomic_DNA"/>
</dbReference>
<keyword evidence="1" id="KW-0472">Membrane</keyword>
<keyword evidence="1" id="KW-0812">Transmembrane</keyword>
<gene>
    <name evidence="2" type="ORF">J2Z34_003350</name>
</gene>